<comment type="caution">
    <text evidence="7">The sequence shown here is derived from an EMBL/GenBank/DDBJ whole genome shotgun (WGS) entry which is preliminary data.</text>
</comment>
<dbReference type="PROSITE" id="PS50893">
    <property type="entry name" value="ABC_TRANSPORTER_2"/>
    <property type="match status" value="1"/>
</dbReference>
<organism evidence="7 8">
    <name type="scientific">Paenibacillus phytorum</name>
    <dbReference type="NCBI Taxonomy" id="2654977"/>
    <lineage>
        <taxon>Bacteria</taxon>
        <taxon>Bacillati</taxon>
        <taxon>Bacillota</taxon>
        <taxon>Bacilli</taxon>
        <taxon>Bacillales</taxon>
        <taxon>Paenibacillaceae</taxon>
        <taxon>Paenibacillus</taxon>
    </lineage>
</organism>
<evidence type="ECO:0000259" key="6">
    <source>
        <dbReference type="PROSITE" id="PS50893"/>
    </source>
</evidence>
<name>A0ABX1XZA1_9BACL</name>
<keyword evidence="5" id="KW-1278">Translocase</keyword>
<dbReference type="EMBL" id="WHOA01000143">
    <property type="protein sequence ID" value="NOU73892.1"/>
    <property type="molecule type" value="Genomic_DNA"/>
</dbReference>
<dbReference type="Gene3D" id="2.70.50.60">
    <property type="entry name" value="abc- transporter (atp binding component) like domain"/>
    <property type="match status" value="1"/>
</dbReference>
<keyword evidence="8" id="KW-1185">Reference proteome</keyword>
<dbReference type="InterPro" id="IPR017871">
    <property type="entry name" value="ABC_transporter-like_CS"/>
</dbReference>
<dbReference type="PANTHER" id="PTHR46743:SF2">
    <property type="entry name" value="TEICHOIC ACIDS EXPORT ATP-BINDING PROTEIN TAGH"/>
    <property type="match status" value="1"/>
</dbReference>
<dbReference type="InterPro" id="IPR050683">
    <property type="entry name" value="Bact_Polysacc_Export_ATP-bd"/>
</dbReference>
<sequence length="431" mass="48121">MYCKKEIFMYENEVSIEVSSISKNYKLYNKPIERFQESLSLTGRKYHTLFSALTNVSFTVLKGETVGLLGKNGSGKSTLLKIITGVLSASSGNCTVTGKISSILELGAGFNLEYTGIENIYMNGTILGLSKKEIDQRLDGILKFADIGDFIYQPVKLYSSGMFARLAFALSINVDPDILIVDEALAVGDIKFQTKCYNKFNELRQQGVTILFVSHDISLIRNFCNRAIWLDSGEVKMIGETVEVTAEYTKFINSDHSVISDNAKTNNGLIDVKQIPTSSFEPINRWGNPSNLINYVELFNSHGESTSIINLNEKVSLKVIAYIPDGIDLKSLSIAFSIKNTLGIDLIVSTTHENNIKISINSCYIEAIFEFENYLTNGEYVINVAIENRSNAIPEYYDYIEGAKYFKSSSSKQVFGMLNIPVSQKIVYLRE</sequence>
<dbReference type="PROSITE" id="PS00211">
    <property type="entry name" value="ABC_TRANSPORTER_1"/>
    <property type="match status" value="1"/>
</dbReference>
<accession>A0ABX1XZA1</accession>
<dbReference type="GO" id="GO:0005524">
    <property type="term" value="F:ATP binding"/>
    <property type="evidence" value="ECO:0007669"/>
    <property type="project" value="UniProtKB-KW"/>
</dbReference>
<dbReference type="InterPro" id="IPR003439">
    <property type="entry name" value="ABC_transporter-like_ATP-bd"/>
</dbReference>
<protein>
    <submittedName>
        <fullName evidence="7">ATP-binding cassette domain-containing protein</fullName>
    </submittedName>
</protein>
<proteinExistence type="inferred from homology"/>
<feature type="domain" description="ABC transporter" evidence="6">
    <location>
        <begin position="16"/>
        <end position="257"/>
    </location>
</feature>
<keyword evidence="3" id="KW-0547">Nucleotide-binding</keyword>
<dbReference type="PANTHER" id="PTHR46743">
    <property type="entry name" value="TEICHOIC ACIDS EXPORT ATP-BINDING PROTEIN TAGH"/>
    <property type="match status" value="1"/>
</dbReference>
<comment type="similarity">
    <text evidence="1">Belongs to the ABC transporter superfamily.</text>
</comment>
<keyword evidence="4 7" id="KW-0067">ATP-binding</keyword>
<dbReference type="InterPro" id="IPR003593">
    <property type="entry name" value="AAA+_ATPase"/>
</dbReference>
<dbReference type="SUPFAM" id="SSF52540">
    <property type="entry name" value="P-loop containing nucleoside triphosphate hydrolases"/>
    <property type="match status" value="1"/>
</dbReference>
<evidence type="ECO:0000256" key="4">
    <source>
        <dbReference type="ARBA" id="ARBA00022840"/>
    </source>
</evidence>
<evidence type="ECO:0000313" key="7">
    <source>
        <dbReference type="EMBL" id="NOU73892.1"/>
    </source>
</evidence>
<evidence type="ECO:0000256" key="5">
    <source>
        <dbReference type="ARBA" id="ARBA00022967"/>
    </source>
</evidence>
<dbReference type="Proteomes" id="UP000616779">
    <property type="component" value="Unassembled WGS sequence"/>
</dbReference>
<dbReference type="CDD" id="cd03220">
    <property type="entry name" value="ABC_KpsT_Wzt"/>
    <property type="match status" value="1"/>
</dbReference>
<dbReference type="InterPro" id="IPR029439">
    <property type="entry name" value="Wzt_C"/>
</dbReference>
<dbReference type="Gene3D" id="3.40.50.300">
    <property type="entry name" value="P-loop containing nucleotide triphosphate hydrolases"/>
    <property type="match status" value="1"/>
</dbReference>
<dbReference type="Pfam" id="PF00005">
    <property type="entry name" value="ABC_tran"/>
    <property type="match status" value="1"/>
</dbReference>
<evidence type="ECO:0000256" key="2">
    <source>
        <dbReference type="ARBA" id="ARBA00022448"/>
    </source>
</evidence>
<reference evidence="7 8" key="1">
    <citation type="submission" date="2019-10" db="EMBL/GenBank/DDBJ databases">
        <title>Description of Paenibacillus terrestris sp. nov.</title>
        <authorList>
            <person name="Carlier A."/>
            <person name="Qi S."/>
        </authorList>
    </citation>
    <scope>NUCLEOTIDE SEQUENCE [LARGE SCALE GENOMIC DNA]</scope>
    <source>
        <strain evidence="7 8">LMG 31458</strain>
    </source>
</reference>
<dbReference type="Pfam" id="PF14524">
    <property type="entry name" value="Wzt_C"/>
    <property type="match status" value="1"/>
</dbReference>
<dbReference type="CDD" id="cd10147">
    <property type="entry name" value="Wzt_C-like"/>
    <property type="match status" value="1"/>
</dbReference>
<keyword evidence="2" id="KW-0813">Transport</keyword>
<dbReference type="InterPro" id="IPR027417">
    <property type="entry name" value="P-loop_NTPase"/>
</dbReference>
<dbReference type="InterPro" id="IPR015860">
    <property type="entry name" value="ABC_transpr_TagH-like"/>
</dbReference>
<evidence type="ECO:0000313" key="8">
    <source>
        <dbReference type="Proteomes" id="UP000616779"/>
    </source>
</evidence>
<evidence type="ECO:0000256" key="3">
    <source>
        <dbReference type="ARBA" id="ARBA00022741"/>
    </source>
</evidence>
<dbReference type="SMART" id="SM00382">
    <property type="entry name" value="AAA"/>
    <property type="match status" value="1"/>
</dbReference>
<evidence type="ECO:0000256" key="1">
    <source>
        <dbReference type="ARBA" id="ARBA00005417"/>
    </source>
</evidence>
<gene>
    <name evidence="7" type="ORF">GC098_21240</name>
</gene>